<evidence type="ECO:0000313" key="2">
    <source>
        <dbReference type="EMBL" id="OAX30749.1"/>
    </source>
</evidence>
<evidence type="ECO:0000256" key="1">
    <source>
        <dbReference type="SAM" id="Phobius"/>
    </source>
</evidence>
<accession>A0A1B7MDS1</accession>
<feature type="transmembrane region" description="Helical" evidence="1">
    <location>
        <begin position="51"/>
        <end position="72"/>
    </location>
</feature>
<proteinExistence type="predicted"/>
<name>A0A1B7MDS1_9AGAM</name>
<keyword evidence="1" id="KW-0472">Membrane</keyword>
<dbReference type="OrthoDB" id="2686647at2759"/>
<feature type="transmembrane region" description="Helical" evidence="1">
    <location>
        <begin position="17"/>
        <end position="39"/>
    </location>
</feature>
<dbReference type="InParanoid" id="A0A1B7MDS1"/>
<dbReference type="Proteomes" id="UP000092154">
    <property type="component" value="Unassembled WGS sequence"/>
</dbReference>
<evidence type="ECO:0000313" key="3">
    <source>
        <dbReference type="Proteomes" id="UP000092154"/>
    </source>
</evidence>
<keyword evidence="1" id="KW-1133">Transmembrane helix</keyword>
<gene>
    <name evidence="2" type="ORF">K503DRAFT_788261</name>
</gene>
<feature type="transmembrane region" description="Helical" evidence="1">
    <location>
        <begin position="94"/>
        <end position="112"/>
    </location>
</feature>
<reference evidence="2 3" key="1">
    <citation type="submission" date="2016-06" db="EMBL/GenBank/DDBJ databases">
        <title>Comparative genomics of the ectomycorrhizal sister species Rhizopogon vinicolor and Rhizopogon vesiculosus (Basidiomycota: Boletales) reveals a divergence of the mating type B locus.</title>
        <authorList>
            <consortium name="DOE Joint Genome Institute"/>
            <person name="Mujic A.B."/>
            <person name="Kuo A."/>
            <person name="Tritt A."/>
            <person name="Lipzen A."/>
            <person name="Chen C."/>
            <person name="Johnson J."/>
            <person name="Sharma A."/>
            <person name="Barry K."/>
            <person name="Grigoriev I.V."/>
            <person name="Spatafora J.W."/>
        </authorList>
    </citation>
    <scope>NUCLEOTIDE SEQUENCE [LARGE SCALE GENOMIC DNA]</scope>
    <source>
        <strain evidence="2 3">AM-OR11-026</strain>
    </source>
</reference>
<keyword evidence="1" id="KW-0812">Transmembrane</keyword>
<protein>
    <submittedName>
        <fullName evidence="2">Uncharacterized protein</fullName>
    </submittedName>
</protein>
<dbReference type="EMBL" id="KV449981">
    <property type="protein sequence ID" value="OAX30749.1"/>
    <property type="molecule type" value="Genomic_DNA"/>
</dbReference>
<sequence length="125" mass="13912">MLLCLPSVSVTDADCNIIAIMLIWISFFVNTMLGVIMIARLHAMYQRSRRMLIFLVVIFMTVMITFVVMNIIRSSDASAGWSVRDCFKVLFTSHVYYFAAFATASCLNMVSLSSSISNSSSVGVQ</sequence>
<dbReference type="AlphaFoldDB" id="A0A1B7MDS1"/>
<keyword evidence="3" id="KW-1185">Reference proteome</keyword>
<organism evidence="2 3">
    <name type="scientific">Rhizopogon vinicolor AM-OR11-026</name>
    <dbReference type="NCBI Taxonomy" id="1314800"/>
    <lineage>
        <taxon>Eukaryota</taxon>
        <taxon>Fungi</taxon>
        <taxon>Dikarya</taxon>
        <taxon>Basidiomycota</taxon>
        <taxon>Agaricomycotina</taxon>
        <taxon>Agaricomycetes</taxon>
        <taxon>Agaricomycetidae</taxon>
        <taxon>Boletales</taxon>
        <taxon>Suillineae</taxon>
        <taxon>Rhizopogonaceae</taxon>
        <taxon>Rhizopogon</taxon>
    </lineage>
</organism>
<feature type="non-terminal residue" evidence="2">
    <location>
        <position position="125"/>
    </location>
</feature>